<dbReference type="InterPro" id="IPR051906">
    <property type="entry name" value="TolC-like"/>
</dbReference>
<evidence type="ECO:0000256" key="7">
    <source>
        <dbReference type="ARBA" id="ARBA00023237"/>
    </source>
</evidence>
<keyword evidence="5" id="KW-0812">Transmembrane</keyword>
<evidence type="ECO:0000313" key="10">
    <source>
        <dbReference type="Proteomes" id="UP001595616"/>
    </source>
</evidence>
<keyword evidence="3" id="KW-0813">Transport</keyword>
<comment type="similarity">
    <text evidence="2">Belongs to the outer membrane factor (OMF) (TC 1.B.17) family.</text>
</comment>
<dbReference type="InterPro" id="IPR003423">
    <property type="entry name" value="OMP_efflux"/>
</dbReference>
<evidence type="ECO:0000256" key="6">
    <source>
        <dbReference type="ARBA" id="ARBA00023136"/>
    </source>
</evidence>
<dbReference type="Proteomes" id="UP001595616">
    <property type="component" value="Unassembled WGS sequence"/>
</dbReference>
<proteinExistence type="inferred from homology"/>
<keyword evidence="6" id="KW-0472">Membrane</keyword>
<evidence type="ECO:0000256" key="2">
    <source>
        <dbReference type="ARBA" id="ARBA00007613"/>
    </source>
</evidence>
<organism evidence="9 10">
    <name type="scientific">Lacihabitans lacunae</name>
    <dbReference type="NCBI Taxonomy" id="1028214"/>
    <lineage>
        <taxon>Bacteria</taxon>
        <taxon>Pseudomonadati</taxon>
        <taxon>Bacteroidota</taxon>
        <taxon>Cytophagia</taxon>
        <taxon>Cytophagales</taxon>
        <taxon>Leadbetterellaceae</taxon>
        <taxon>Lacihabitans</taxon>
    </lineage>
</organism>
<accession>A0ABV7Z0Z6</accession>
<dbReference type="EMBL" id="JBHRYQ010000001">
    <property type="protein sequence ID" value="MFC3811911.1"/>
    <property type="molecule type" value="Genomic_DNA"/>
</dbReference>
<dbReference type="PANTHER" id="PTHR30026">
    <property type="entry name" value="OUTER MEMBRANE PROTEIN TOLC"/>
    <property type="match status" value="1"/>
</dbReference>
<dbReference type="SUPFAM" id="SSF56954">
    <property type="entry name" value="Outer membrane efflux proteins (OEP)"/>
    <property type="match status" value="1"/>
</dbReference>
<comment type="subcellular location">
    <subcellularLocation>
        <location evidence="1">Cell outer membrane</location>
    </subcellularLocation>
</comment>
<comment type="caution">
    <text evidence="9">The sequence shown here is derived from an EMBL/GenBank/DDBJ whole genome shotgun (WGS) entry which is preliminary data.</text>
</comment>
<keyword evidence="7" id="KW-0998">Cell outer membrane</keyword>
<keyword evidence="8" id="KW-0175">Coiled coil</keyword>
<sequence length="439" mass="49514">MNKLKVAWLLLGSLMAFQTYGQKSENIALEEIIRQSVEASKQLKTEQTNVEIAKSRYQSIKEARLPEVSASGQIMYLPYAPNIVNKLSQPAAEGSTSSSQGFPIPKTVSLGSINASMPLFTGFKLKNSITQADLGVEMSQIAVGMKTEQVALQTIELYYAIYKTKATIQVLEENIGRAKQRVTDYGNFVQNGLMAENDLLKAKLMKSNLEINLEDAKNSYENLLNRLNIYLNTKYTSLNPQLNNIQKPVSPDSFLERKDLSLLNKKIEQSAVNIELARANYYPQVALTGGFINAYIPNLFTITNALNFGIGVKYNISSLYKNKSEMKTANLQKFYSEQKLEEAKDQAQIETLEAKRKYLLTLKKQEVYEEAFGQAKENLRIVNNKYENGLADTDQVMDAEIQLLQSEINKKVGVADQEIAWYQWLQATGMLLENFKINQ</sequence>
<evidence type="ECO:0000256" key="3">
    <source>
        <dbReference type="ARBA" id="ARBA00022448"/>
    </source>
</evidence>
<dbReference type="RefSeq" id="WP_379838763.1">
    <property type="nucleotide sequence ID" value="NZ_JBHRYQ010000001.1"/>
</dbReference>
<evidence type="ECO:0000256" key="5">
    <source>
        <dbReference type="ARBA" id="ARBA00022692"/>
    </source>
</evidence>
<evidence type="ECO:0000256" key="4">
    <source>
        <dbReference type="ARBA" id="ARBA00022452"/>
    </source>
</evidence>
<dbReference type="Gene3D" id="1.20.1600.10">
    <property type="entry name" value="Outer membrane efflux proteins (OEP)"/>
    <property type="match status" value="1"/>
</dbReference>
<name>A0ABV7Z0Z6_9BACT</name>
<gene>
    <name evidence="9" type="ORF">ACFOOI_14705</name>
</gene>
<evidence type="ECO:0000256" key="8">
    <source>
        <dbReference type="SAM" id="Coils"/>
    </source>
</evidence>
<keyword evidence="10" id="KW-1185">Reference proteome</keyword>
<evidence type="ECO:0000256" key="1">
    <source>
        <dbReference type="ARBA" id="ARBA00004442"/>
    </source>
</evidence>
<feature type="coiled-coil region" evidence="8">
    <location>
        <begin position="199"/>
        <end position="233"/>
    </location>
</feature>
<keyword evidence="4" id="KW-1134">Transmembrane beta strand</keyword>
<reference evidence="10" key="1">
    <citation type="journal article" date="2019" name="Int. J. Syst. Evol. Microbiol.">
        <title>The Global Catalogue of Microorganisms (GCM) 10K type strain sequencing project: providing services to taxonomists for standard genome sequencing and annotation.</title>
        <authorList>
            <consortium name="The Broad Institute Genomics Platform"/>
            <consortium name="The Broad Institute Genome Sequencing Center for Infectious Disease"/>
            <person name="Wu L."/>
            <person name="Ma J."/>
        </authorList>
    </citation>
    <scope>NUCLEOTIDE SEQUENCE [LARGE SCALE GENOMIC DNA]</scope>
    <source>
        <strain evidence="10">CECT 7956</strain>
    </source>
</reference>
<dbReference type="PANTHER" id="PTHR30026:SF20">
    <property type="entry name" value="OUTER MEMBRANE PROTEIN TOLC"/>
    <property type="match status" value="1"/>
</dbReference>
<evidence type="ECO:0000313" key="9">
    <source>
        <dbReference type="EMBL" id="MFC3811911.1"/>
    </source>
</evidence>
<dbReference type="Pfam" id="PF02321">
    <property type="entry name" value="OEP"/>
    <property type="match status" value="1"/>
</dbReference>
<protein>
    <submittedName>
        <fullName evidence="9">TolC family protein</fullName>
    </submittedName>
</protein>